<dbReference type="PANTHER" id="PTHR43261:SF1">
    <property type="entry name" value="RIBOSOME-RELEASING FACTOR 2, MITOCHONDRIAL"/>
    <property type="match status" value="1"/>
</dbReference>
<dbReference type="CDD" id="cd04168">
    <property type="entry name" value="TetM_like"/>
    <property type="match status" value="1"/>
</dbReference>
<dbReference type="PRINTS" id="PR00315">
    <property type="entry name" value="ELONGATNFCT"/>
</dbReference>
<dbReference type="SUPFAM" id="SSF54211">
    <property type="entry name" value="Ribosomal protein S5 domain 2-like"/>
    <property type="match status" value="1"/>
</dbReference>
<gene>
    <name evidence="6" type="ORF">ABUW04_39250</name>
</gene>
<comment type="caution">
    <text evidence="6">The sequence shown here is derived from an EMBL/GenBank/DDBJ whole genome shotgun (WGS) entry which is preliminary data.</text>
</comment>
<reference evidence="6 7" key="1">
    <citation type="submission" date="2024-06" db="EMBL/GenBank/DDBJ databases">
        <authorList>
            <person name="Lee S.D."/>
        </authorList>
    </citation>
    <scope>NUCLEOTIDE SEQUENCE [LARGE SCALE GENOMIC DNA]</scope>
    <source>
        <strain evidence="6 7">N1-10</strain>
    </source>
</reference>
<dbReference type="SUPFAM" id="SSF52540">
    <property type="entry name" value="P-loop containing nucleoside triphosphate hydrolases"/>
    <property type="match status" value="1"/>
</dbReference>
<dbReference type="Proteomes" id="UP001592581">
    <property type="component" value="Unassembled WGS sequence"/>
</dbReference>
<dbReference type="PANTHER" id="PTHR43261">
    <property type="entry name" value="TRANSLATION ELONGATION FACTOR G-RELATED"/>
    <property type="match status" value="1"/>
</dbReference>
<dbReference type="InterPro" id="IPR014721">
    <property type="entry name" value="Ribsml_uS5_D2-typ_fold_subgr"/>
</dbReference>
<dbReference type="InterPro" id="IPR005225">
    <property type="entry name" value="Small_GTP-bd"/>
</dbReference>
<sequence length="685" mass="72480">MTTPDTLNLGILAHIDAGKTSLTERLLFDNGAVPELGSVDAGSTRTDSGELERERGITIRSAVAAFALRGDDDADGAPDLQVNLVDTPGHPDFIAEVERALSVLDGAVVVLSAVEGVQAQTRVLMRSLRKLKLPTLIFVNKIDRMGARPEGLLADVRSRLAPHIVPMGTVTDPGTAAARATARSFADPEARVAAAEVLAEQDDDLLARLVDGSVPSEADLREVLLRQTAAGQVHPVYFGSALTGEGTRELADGIRTLLRPPVADPGAPADGTVFAVERTPAGEKVAYLRLFSGRVHEREQVVLRRHGPGGAEHTVGGRVTGLQTVRPPGSVPGRSDDRSLTAGSIARVRGLSAVQVGDRIGDGTGAGDRSSEGFHFAPPGLETVVRPERPDQKALLHAALLSLADEDPLIRTRPAAGGATSVLLYGAVQREVVAERLRRDFGVAPVFEPITPVHVERPVGTGEARIGIERGGGHDFWATVALRVEPAPIGSGVRFVDDTEWGALPQAFHRAVDEAVLRCLEQGLYGWEVTDCTVTLTEVGYTSPVSTAADFRNLTPMVLLRALRAAGSRVFEPGQTVEIEVPPDLLGGVVGLLGTLGADIDRSVQHGTSWLIGAELPAQAVQQLTAALPGLTRGEGALWSGPGADRPVHGAAPLRERFDGNPLDRIEYLRFLADRSLVRTIVTGR</sequence>
<dbReference type="SUPFAM" id="SSF50447">
    <property type="entry name" value="Translation proteins"/>
    <property type="match status" value="1"/>
</dbReference>
<dbReference type="InterPro" id="IPR000795">
    <property type="entry name" value="T_Tr_GTP-bd_dom"/>
</dbReference>
<evidence type="ECO:0000313" key="7">
    <source>
        <dbReference type="Proteomes" id="UP001592581"/>
    </source>
</evidence>
<dbReference type="InterPro" id="IPR009000">
    <property type="entry name" value="Transl_B-barrel_sf"/>
</dbReference>
<dbReference type="RefSeq" id="WP_380569062.1">
    <property type="nucleotide sequence ID" value="NZ_JBEUKS010000024.1"/>
</dbReference>
<dbReference type="Gene3D" id="2.40.30.10">
    <property type="entry name" value="Translation factors"/>
    <property type="match status" value="1"/>
</dbReference>
<name>A0ABV6Y198_9ACTN</name>
<dbReference type="Gene3D" id="3.30.230.10">
    <property type="match status" value="1"/>
</dbReference>
<dbReference type="Gene3D" id="3.30.70.870">
    <property type="entry name" value="Elongation Factor G (Translational Gtpase), domain 3"/>
    <property type="match status" value="1"/>
</dbReference>
<evidence type="ECO:0000256" key="1">
    <source>
        <dbReference type="ARBA" id="ARBA00022741"/>
    </source>
</evidence>
<dbReference type="PRINTS" id="PR01037">
    <property type="entry name" value="TCRTETOQM"/>
</dbReference>
<dbReference type="PROSITE" id="PS51722">
    <property type="entry name" value="G_TR_2"/>
    <property type="match status" value="1"/>
</dbReference>
<evidence type="ECO:0000256" key="2">
    <source>
        <dbReference type="ARBA" id="ARBA00022917"/>
    </source>
</evidence>
<dbReference type="InterPro" id="IPR005517">
    <property type="entry name" value="Transl_elong_EFG/EF2_IV"/>
</dbReference>
<feature type="region of interest" description="Disordered" evidence="4">
    <location>
        <begin position="307"/>
        <end position="339"/>
    </location>
</feature>
<organism evidence="6 7">
    <name type="scientific">Streptacidiphilus jeojiensis</name>
    <dbReference type="NCBI Taxonomy" id="3229225"/>
    <lineage>
        <taxon>Bacteria</taxon>
        <taxon>Bacillati</taxon>
        <taxon>Actinomycetota</taxon>
        <taxon>Actinomycetes</taxon>
        <taxon>Kitasatosporales</taxon>
        <taxon>Streptomycetaceae</taxon>
        <taxon>Streptacidiphilus</taxon>
    </lineage>
</organism>
<dbReference type="SMART" id="SM00889">
    <property type="entry name" value="EFG_IV"/>
    <property type="match status" value="1"/>
</dbReference>
<keyword evidence="7" id="KW-1185">Reference proteome</keyword>
<dbReference type="InterPro" id="IPR031157">
    <property type="entry name" value="G_TR_CS"/>
</dbReference>
<dbReference type="Gene3D" id="3.40.50.300">
    <property type="entry name" value="P-loop containing nucleotide triphosphate hydrolases"/>
    <property type="match status" value="1"/>
</dbReference>
<feature type="domain" description="Tr-type G" evidence="5">
    <location>
        <begin position="4"/>
        <end position="262"/>
    </location>
</feature>
<dbReference type="NCBIfam" id="TIGR00231">
    <property type="entry name" value="small_GTP"/>
    <property type="match status" value="1"/>
</dbReference>
<evidence type="ECO:0000313" key="6">
    <source>
        <dbReference type="EMBL" id="MFC1444282.1"/>
    </source>
</evidence>
<dbReference type="PROSITE" id="PS00301">
    <property type="entry name" value="G_TR_1"/>
    <property type="match status" value="1"/>
</dbReference>
<dbReference type="SUPFAM" id="SSF54980">
    <property type="entry name" value="EF-G C-terminal domain-like"/>
    <property type="match status" value="2"/>
</dbReference>
<dbReference type="InterPro" id="IPR035647">
    <property type="entry name" value="EFG_III/V"/>
</dbReference>
<evidence type="ECO:0000259" key="5">
    <source>
        <dbReference type="PROSITE" id="PS51722"/>
    </source>
</evidence>
<dbReference type="EMBL" id="JBEUKS010000024">
    <property type="protein sequence ID" value="MFC1444282.1"/>
    <property type="molecule type" value="Genomic_DNA"/>
</dbReference>
<dbReference type="InterPro" id="IPR000640">
    <property type="entry name" value="EFG_V-like"/>
</dbReference>
<evidence type="ECO:0000256" key="4">
    <source>
        <dbReference type="SAM" id="MobiDB-lite"/>
    </source>
</evidence>
<evidence type="ECO:0000256" key="3">
    <source>
        <dbReference type="ARBA" id="ARBA00023134"/>
    </source>
</evidence>
<accession>A0ABV6Y198</accession>
<dbReference type="Pfam" id="PF00679">
    <property type="entry name" value="EFG_C"/>
    <property type="match status" value="1"/>
</dbReference>
<keyword evidence="2" id="KW-0648">Protein biosynthesis</keyword>
<dbReference type="Pfam" id="PF03764">
    <property type="entry name" value="EFG_IV"/>
    <property type="match status" value="1"/>
</dbReference>
<keyword evidence="1" id="KW-0547">Nucleotide-binding</keyword>
<dbReference type="Pfam" id="PF00009">
    <property type="entry name" value="GTP_EFTU"/>
    <property type="match status" value="1"/>
</dbReference>
<dbReference type="InterPro" id="IPR027417">
    <property type="entry name" value="P-loop_NTPase"/>
</dbReference>
<dbReference type="InterPro" id="IPR020568">
    <property type="entry name" value="Ribosomal_Su5_D2-typ_SF"/>
</dbReference>
<protein>
    <submittedName>
        <fullName evidence="6">GTP-binding protein</fullName>
    </submittedName>
</protein>
<proteinExistence type="predicted"/>
<keyword evidence="3" id="KW-0342">GTP-binding</keyword>